<evidence type="ECO:0000313" key="3">
    <source>
        <dbReference type="EMBL" id="RPA75774.1"/>
    </source>
</evidence>
<gene>
    <name evidence="3" type="ORF">BJ508DRAFT_417949</name>
</gene>
<dbReference type="AlphaFoldDB" id="A0A3N4I1K9"/>
<evidence type="ECO:0000256" key="1">
    <source>
        <dbReference type="SAM" id="MobiDB-lite"/>
    </source>
</evidence>
<organism evidence="3 4">
    <name type="scientific">Ascobolus immersus RN42</name>
    <dbReference type="NCBI Taxonomy" id="1160509"/>
    <lineage>
        <taxon>Eukaryota</taxon>
        <taxon>Fungi</taxon>
        <taxon>Dikarya</taxon>
        <taxon>Ascomycota</taxon>
        <taxon>Pezizomycotina</taxon>
        <taxon>Pezizomycetes</taxon>
        <taxon>Pezizales</taxon>
        <taxon>Ascobolaceae</taxon>
        <taxon>Ascobolus</taxon>
    </lineage>
</organism>
<reference evidence="3 4" key="1">
    <citation type="journal article" date="2018" name="Nat. Ecol. Evol.">
        <title>Pezizomycetes genomes reveal the molecular basis of ectomycorrhizal truffle lifestyle.</title>
        <authorList>
            <person name="Murat C."/>
            <person name="Payen T."/>
            <person name="Noel B."/>
            <person name="Kuo A."/>
            <person name="Morin E."/>
            <person name="Chen J."/>
            <person name="Kohler A."/>
            <person name="Krizsan K."/>
            <person name="Balestrini R."/>
            <person name="Da Silva C."/>
            <person name="Montanini B."/>
            <person name="Hainaut M."/>
            <person name="Levati E."/>
            <person name="Barry K.W."/>
            <person name="Belfiori B."/>
            <person name="Cichocki N."/>
            <person name="Clum A."/>
            <person name="Dockter R.B."/>
            <person name="Fauchery L."/>
            <person name="Guy J."/>
            <person name="Iotti M."/>
            <person name="Le Tacon F."/>
            <person name="Lindquist E.A."/>
            <person name="Lipzen A."/>
            <person name="Malagnac F."/>
            <person name="Mello A."/>
            <person name="Molinier V."/>
            <person name="Miyauchi S."/>
            <person name="Poulain J."/>
            <person name="Riccioni C."/>
            <person name="Rubini A."/>
            <person name="Sitrit Y."/>
            <person name="Splivallo R."/>
            <person name="Traeger S."/>
            <person name="Wang M."/>
            <person name="Zifcakova L."/>
            <person name="Wipf D."/>
            <person name="Zambonelli A."/>
            <person name="Paolocci F."/>
            <person name="Nowrousian M."/>
            <person name="Ottonello S."/>
            <person name="Baldrian P."/>
            <person name="Spatafora J.W."/>
            <person name="Henrissat B."/>
            <person name="Nagy L.G."/>
            <person name="Aury J.M."/>
            <person name="Wincker P."/>
            <person name="Grigoriev I.V."/>
            <person name="Bonfante P."/>
            <person name="Martin F.M."/>
        </authorList>
    </citation>
    <scope>NUCLEOTIDE SEQUENCE [LARGE SCALE GENOMIC DNA]</scope>
    <source>
        <strain evidence="3 4">RN42</strain>
    </source>
</reference>
<feature type="compositionally biased region" description="Basic and acidic residues" evidence="1">
    <location>
        <begin position="436"/>
        <end position="447"/>
    </location>
</feature>
<protein>
    <recommendedName>
        <fullName evidence="2">LYR motif-containing protein Cup1-like N-terminal domain-containing protein</fullName>
    </recommendedName>
</protein>
<keyword evidence="4" id="KW-1185">Reference proteome</keyword>
<feature type="compositionally biased region" description="Polar residues" evidence="1">
    <location>
        <begin position="414"/>
        <end position="426"/>
    </location>
</feature>
<sequence>MTVRSNSSRRPLPRIAHQQRLSLPLPAKSAQLLRTVSLHLYRGLLREASYLYDDVSRAYITQYIRQRFRKSKEEDKPFRYMTHIRAAKYGLNTLARANAGDIERLYKVLQLGWGRIGPRRHWAWDRLMEYPTTEPLKPLVPGVSRTIPPPTTKNPALKAVLEAWTRGPIKIRRLEPKLPEETVLLKPLSRRRRNNILWKNHTSVLDKTFPPISRTAFQLLEDLAAGRATGVGPKRGERIIRDGEVVGVRPLPESADVHIVTGRVKRRLYEKLIKECCWLAFDPEKNTWKAGRKINGIRKKVVGWSGFFEEVDPEVKKEFPLKKWDEKEAEWDRWLGETPVPRTQIDISKDQKSMSQNYARFEPKEKAQSQEPAQYSPQSQVRPPQQSQAMQKSQSRQPRQQDRSQQPRKAPTIGQASTKPSSTKPNYNAGLISRGKAAERRGKDRGE</sequence>
<feature type="domain" description="LYR motif-containing protein Cup1-like N-terminal" evidence="2">
    <location>
        <begin position="40"/>
        <end position="121"/>
    </location>
</feature>
<dbReference type="CDD" id="cd20273">
    <property type="entry name" value="Complex1_LYR_unchar"/>
    <property type="match status" value="1"/>
</dbReference>
<feature type="region of interest" description="Disordered" evidence="1">
    <location>
        <begin position="361"/>
        <end position="447"/>
    </location>
</feature>
<name>A0A3N4I1K9_ASCIM</name>
<accession>A0A3N4I1K9</accession>
<dbReference type="Pfam" id="PF20263">
    <property type="entry name" value="LYRM2-like"/>
    <property type="match status" value="1"/>
</dbReference>
<evidence type="ECO:0000259" key="2">
    <source>
        <dbReference type="Pfam" id="PF20263"/>
    </source>
</evidence>
<dbReference type="OrthoDB" id="5521299at2759"/>
<dbReference type="InterPro" id="IPR046896">
    <property type="entry name" value="Cup1-like_N"/>
</dbReference>
<dbReference type="EMBL" id="ML119757">
    <property type="protein sequence ID" value="RPA75774.1"/>
    <property type="molecule type" value="Genomic_DNA"/>
</dbReference>
<evidence type="ECO:0000313" key="4">
    <source>
        <dbReference type="Proteomes" id="UP000275078"/>
    </source>
</evidence>
<dbReference type="Proteomes" id="UP000275078">
    <property type="component" value="Unassembled WGS sequence"/>
</dbReference>
<feature type="compositionally biased region" description="Low complexity" evidence="1">
    <location>
        <begin position="374"/>
        <end position="409"/>
    </location>
</feature>
<proteinExistence type="predicted"/>